<organism evidence="2 3">
    <name type="scientific">Clonostachys byssicola</name>
    <dbReference type="NCBI Taxonomy" id="160290"/>
    <lineage>
        <taxon>Eukaryota</taxon>
        <taxon>Fungi</taxon>
        <taxon>Dikarya</taxon>
        <taxon>Ascomycota</taxon>
        <taxon>Pezizomycotina</taxon>
        <taxon>Sordariomycetes</taxon>
        <taxon>Hypocreomycetidae</taxon>
        <taxon>Hypocreales</taxon>
        <taxon>Bionectriaceae</taxon>
        <taxon>Clonostachys</taxon>
    </lineage>
</organism>
<dbReference type="AlphaFoldDB" id="A0A9N9UVD2"/>
<dbReference type="EMBL" id="CABFNO020001553">
    <property type="protein sequence ID" value="CAG9999512.1"/>
    <property type="molecule type" value="Genomic_DNA"/>
</dbReference>
<sequence length="105" mass="11933">MSIPELRALSPSDEKDEIDSLPSLSTDDIYSEADSDAQAEWDRSMEQLQLMLTMMIIPFVGKFLGRKFAYWSWTRYMGWYHGADVKWTNKAAFNTVGAIEAASSL</sequence>
<dbReference type="Pfam" id="PF19117">
    <property type="entry name" value="Mim2"/>
    <property type="match status" value="1"/>
</dbReference>
<dbReference type="PANTHER" id="PTHR28230">
    <property type="entry name" value="CHROMOSOME 1, WHOLE GENOME SHOTGUN SEQUENCE"/>
    <property type="match status" value="1"/>
</dbReference>
<dbReference type="InterPro" id="IPR037652">
    <property type="entry name" value="Mim2"/>
</dbReference>
<evidence type="ECO:0000313" key="3">
    <source>
        <dbReference type="Proteomes" id="UP000754883"/>
    </source>
</evidence>
<feature type="region of interest" description="Disordered" evidence="1">
    <location>
        <begin position="1"/>
        <end position="38"/>
    </location>
</feature>
<dbReference type="PANTHER" id="PTHR28230:SF1">
    <property type="entry name" value="MITOCHONDRIAL IMPORT PROTEIN 2"/>
    <property type="match status" value="1"/>
</dbReference>
<proteinExistence type="predicted"/>
<comment type="caution">
    <text evidence="2">The sequence shown here is derived from an EMBL/GenBank/DDBJ whole genome shotgun (WGS) entry which is preliminary data.</text>
</comment>
<evidence type="ECO:0000256" key="1">
    <source>
        <dbReference type="SAM" id="MobiDB-lite"/>
    </source>
</evidence>
<protein>
    <submittedName>
        <fullName evidence="2">Uncharacterized protein</fullName>
    </submittedName>
</protein>
<dbReference type="GO" id="GO:0045040">
    <property type="term" value="P:protein insertion into mitochondrial outer membrane"/>
    <property type="evidence" value="ECO:0007669"/>
    <property type="project" value="InterPro"/>
</dbReference>
<gene>
    <name evidence="2" type="ORF">CBYS24578_00002482</name>
</gene>
<dbReference type="GO" id="GO:0070096">
    <property type="term" value="P:mitochondrial outer membrane translocase complex assembly"/>
    <property type="evidence" value="ECO:0007669"/>
    <property type="project" value="InterPro"/>
</dbReference>
<dbReference type="Proteomes" id="UP000754883">
    <property type="component" value="Unassembled WGS sequence"/>
</dbReference>
<dbReference type="GO" id="GO:0005741">
    <property type="term" value="C:mitochondrial outer membrane"/>
    <property type="evidence" value="ECO:0007669"/>
    <property type="project" value="TreeGrafter"/>
</dbReference>
<accession>A0A9N9UVD2</accession>
<name>A0A9N9UVD2_9HYPO</name>
<evidence type="ECO:0000313" key="2">
    <source>
        <dbReference type="EMBL" id="CAG9999512.1"/>
    </source>
</evidence>
<reference evidence="2" key="1">
    <citation type="submission" date="2021-10" db="EMBL/GenBank/DDBJ databases">
        <authorList>
            <person name="Piombo E."/>
        </authorList>
    </citation>
    <scope>NUCLEOTIDE SEQUENCE</scope>
</reference>
<dbReference type="OrthoDB" id="5555533at2759"/>
<keyword evidence="3" id="KW-1185">Reference proteome</keyword>
<feature type="compositionally biased region" description="Acidic residues" evidence="1">
    <location>
        <begin position="29"/>
        <end position="38"/>
    </location>
</feature>